<feature type="region of interest" description="Disordered" evidence="1">
    <location>
        <begin position="1"/>
        <end position="21"/>
    </location>
</feature>
<name>A0A5J5EGR4_9PEZI</name>
<gene>
    <name evidence="2" type="ORF">FN846DRAFT_895256</name>
</gene>
<comment type="caution">
    <text evidence="2">The sequence shown here is derived from an EMBL/GenBank/DDBJ whole genome shotgun (WGS) entry which is preliminary data.</text>
</comment>
<evidence type="ECO:0000256" key="1">
    <source>
        <dbReference type="SAM" id="MobiDB-lite"/>
    </source>
</evidence>
<evidence type="ECO:0000313" key="3">
    <source>
        <dbReference type="Proteomes" id="UP000326924"/>
    </source>
</evidence>
<dbReference type="InParanoid" id="A0A5J5EGR4"/>
<dbReference type="EMBL" id="VXIS01000354">
    <property type="protein sequence ID" value="KAA8894253.1"/>
    <property type="molecule type" value="Genomic_DNA"/>
</dbReference>
<feature type="region of interest" description="Disordered" evidence="1">
    <location>
        <begin position="48"/>
        <end position="71"/>
    </location>
</feature>
<evidence type="ECO:0000313" key="2">
    <source>
        <dbReference type="EMBL" id="KAA8894253.1"/>
    </source>
</evidence>
<dbReference type="AlphaFoldDB" id="A0A5J5EGR4"/>
<reference evidence="2 3" key="1">
    <citation type="submission" date="2019-09" db="EMBL/GenBank/DDBJ databases">
        <title>Draft genome of the ectomycorrhizal ascomycete Sphaerosporella brunnea.</title>
        <authorList>
            <consortium name="DOE Joint Genome Institute"/>
            <person name="Benucci G.M."/>
            <person name="Marozzi G."/>
            <person name="Antonielli L."/>
            <person name="Sanchez S."/>
            <person name="Marco P."/>
            <person name="Wang X."/>
            <person name="Falini L.B."/>
            <person name="Barry K."/>
            <person name="Haridas S."/>
            <person name="Lipzen A."/>
            <person name="Labutti K."/>
            <person name="Grigoriev I.V."/>
            <person name="Murat C."/>
            <person name="Martin F."/>
            <person name="Albertini E."/>
            <person name="Donnini D."/>
            <person name="Bonito G."/>
        </authorList>
    </citation>
    <scope>NUCLEOTIDE SEQUENCE [LARGE SCALE GENOMIC DNA]</scope>
    <source>
        <strain evidence="2 3">Sb_GMNB300</strain>
    </source>
</reference>
<organism evidence="2 3">
    <name type="scientific">Sphaerosporella brunnea</name>
    <dbReference type="NCBI Taxonomy" id="1250544"/>
    <lineage>
        <taxon>Eukaryota</taxon>
        <taxon>Fungi</taxon>
        <taxon>Dikarya</taxon>
        <taxon>Ascomycota</taxon>
        <taxon>Pezizomycotina</taxon>
        <taxon>Pezizomycetes</taxon>
        <taxon>Pezizales</taxon>
        <taxon>Pyronemataceae</taxon>
        <taxon>Sphaerosporella</taxon>
    </lineage>
</organism>
<proteinExistence type="predicted"/>
<accession>A0A5J5EGR4</accession>
<keyword evidence="3" id="KW-1185">Reference proteome</keyword>
<protein>
    <submittedName>
        <fullName evidence="2">Uncharacterized protein</fullName>
    </submittedName>
</protein>
<sequence>MQLNPDLPELGACDSEKGQRAPPTLCDFEEDDFHVLFAPLCKLALKRENRGDRTPNPRPGSSDSAARRSASDPGSAAFLQHWLGIEIIGFSVLLNAFPRFQKEEGLGRFCRKVRNNVATGVFTGRSGCGWGPAEPARSLVGRSKVEERCGTICDTLRHPFGAAHLALLSWHGGGQNAEWLDIIVRGPVMKYKARWWVDRRSRGDNLKAEGDIATAHLLAIRKQHRTTMEVAYTAQHN</sequence>
<dbReference type="Proteomes" id="UP000326924">
    <property type="component" value="Unassembled WGS sequence"/>
</dbReference>